<dbReference type="Proteomes" id="UP000193719">
    <property type="component" value="Unassembled WGS sequence"/>
</dbReference>
<proteinExistence type="predicted"/>
<feature type="region of interest" description="Disordered" evidence="1">
    <location>
        <begin position="569"/>
        <end position="609"/>
    </location>
</feature>
<comment type="caution">
    <text evidence="2">The sequence shown here is derived from an EMBL/GenBank/DDBJ whole genome shotgun (WGS) entry which is preliminary data.</text>
</comment>
<dbReference type="AlphaFoldDB" id="A0A1Y1V1U1"/>
<sequence length="609" mass="68555">MDTATNFTFNNDARLTSNSAFHFNNINLNENSNLKTKMNNDTCSFSYELNANLSKENSISNSNNISTMYSSFNNMKGNSKPSSVFLQWRNKQKQKKPRYYRNSINIESEEEEEEEEEDDDDEENSSIPEIFKFEDSASFGKLNSNSTRIQDNSSKLAQEMNKNNYFFNHLEGKNKDLRSSSTPNINAFFNKNIHRDNEQMSNNAEIGELNRIYSLSNLNSLNNDNNKSRKGLHPLLNCLNNYRSTSILNTNSVITNHSTNNTTNNTISSFVIPMQTDNKSSHSISSKMVSSKPISIPFGPNGSLYNREDDIQMDDVFSNNNQKSLGCNSLLAKMQLDVDNNTSKNKNDTQKFSKKEESQNFLEKEIEHEAQTTSLLKQSSTDLAQDIEGKDDINIPYPLYTTLVQNPQVKSPIIYTSSSKLNPENTMLSARSREIYSLSPSSASPLTNGNIPNIMVLSPSLNRSLKRKMSFENERFEPYYKRRVSMSGMSGSPVSPRIGSYHDMFISPNLKQNLSASLSSNSSLTSSIQTNNLFFYGSSPRSSAAPQLLNIQGAYGDFSKMSLGVSDNHNYHNKNSKSPFSTLSNHQHNANSTNNNSMNLSNLRTSSNI</sequence>
<dbReference type="OrthoDB" id="2149390at2759"/>
<feature type="compositionally biased region" description="Basic and acidic residues" evidence="1">
    <location>
        <begin position="345"/>
        <end position="360"/>
    </location>
</feature>
<protein>
    <submittedName>
        <fullName evidence="2">Uncharacterized protein</fullName>
    </submittedName>
</protein>
<feature type="compositionally biased region" description="Low complexity" evidence="1">
    <location>
        <begin position="584"/>
        <end position="609"/>
    </location>
</feature>
<gene>
    <name evidence="2" type="ORF">BCR36DRAFT_373183</name>
</gene>
<feature type="region of interest" description="Disordered" evidence="1">
    <location>
        <begin position="340"/>
        <end position="360"/>
    </location>
</feature>
<accession>A0A1Y1V1U1</accession>
<reference evidence="2 3" key="1">
    <citation type="submission" date="2016-08" db="EMBL/GenBank/DDBJ databases">
        <title>Genomes of anaerobic fungi encode conserved fungal cellulosomes for biomass hydrolysis.</title>
        <authorList>
            <consortium name="DOE Joint Genome Institute"/>
            <person name="Haitjema C.H."/>
            <person name="Gilmore S.P."/>
            <person name="Henske J.K."/>
            <person name="Solomon K.V."/>
            <person name="De Groot R."/>
            <person name="Kuo A."/>
            <person name="Mondo S.J."/>
            <person name="Salamov A.A."/>
            <person name="Labutti K."/>
            <person name="Zhao Z."/>
            <person name="Chiniquy J."/>
            <person name="Barry K."/>
            <person name="Brewer H.M."/>
            <person name="Purvine S.O."/>
            <person name="Wright A.T."/>
            <person name="Boxma B."/>
            <person name="Van Alen T."/>
            <person name="Hackstein J.H."/>
            <person name="Baker S.E."/>
            <person name="Grigoriev I.V."/>
            <person name="O'Malley M.A."/>
        </authorList>
    </citation>
    <scope>NUCLEOTIDE SEQUENCE [LARGE SCALE GENOMIC DNA]</scope>
    <source>
        <strain evidence="3">finn</strain>
    </source>
</reference>
<dbReference type="EMBL" id="MCFH01000044">
    <property type="protein sequence ID" value="ORX44710.1"/>
    <property type="molecule type" value="Genomic_DNA"/>
</dbReference>
<keyword evidence="3" id="KW-1185">Reference proteome</keyword>
<evidence type="ECO:0000256" key="1">
    <source>
        <dbReference type="SAM" id="MobiDB-lite"/>
    </source>
</evidence>
<name>A0A1Y1V1U1_9FUNG</name>
<organism evidence="2 3">
    <name type="scientific">Piromyces finnis</name>
    <dbReference type="NCBI Taxonomy" id="1754191"/>
    <lineage>
        <taxon>Eukaryota</taxon>
        <taxon>Fungi</taxon>
        <taxon>Fungi incertae sedis</taxon>
        <taxon>Chytridiomycota</taxon>
        <taxon>Chytridiomycota incertae sedis</taxon>
        <taxon>Neocallimastigomycetes</taxon>
        <taxon>Neocallimastigales</taxon>
        <taxon>Neocallimastigaceae</taxon>
        <taxon>Piromyces</taxon>
    </lineage>
</organism>
<reference evidence="2 3" key="2">
    <citation type="submission" date="2016-08" db="EMBL/GenBank/DDBJ databases">
        <title>Pervasive Adenine N6-methylation of Active Genes in Fungi.</title>
        <authorList>
            <consortium name="DOE Joint Genome Institute"/>
            <person name="Mondo S.J."/>
            <person name="Dannebaum R.O."/>
            <person name="Kuo R.C."/>
            <person name="Labutti K."/>
            <person name="Haridas S."/>
            <person name="Kuo A."/>
            <person name="Salamov A."/>
            <person name="Ahrendt S.R."/>
            <person name="Lipzen A."/>
            <person name="Sullivan W."/>
            <person name="Andreopoulos W.B."/>
            <person name="Clum A."/>
            <person name="Lindquist E."/>
            <person name="Daum C."/>
            <person name="Ramamoorthy G.K."/>
            <person name="Gryganskyi A."/>
            <person name="Culley D."/>
            <person name="Magnuson J.K."/>
            <person name="James T.Y."/>
            <person name="O'Malley M.A."/>
            <person name="Stajich J.E."/>
            <person name="Spatafora J.W."/>
            <person name="Visel A."/>
            <person name="Grigoriev I.V."/>
        </authorList>
    </citation>
    <scope>NUCLEOTIDE SEQUENCE [LARGE SCALE GENOMIC DNA]</scope>
    <source>
        <strain evidence="3">finn</strain>
    </source>
</reference>
<feature type="region of interest" description="Disordered" evidence="1">
    <location>
        <begin position="96"/>
        <end position="125"/>
    </location>
</feature>
<feature type="compositionally biased region" description="Acidic residues" evidence="1">
    <location>
        <begin position="107"/>
        <end position="124"/>
    </location>
</feature>
<evidence type="ECO:0000313" key="3">
    <source>
        <dbReference type="Proteomes" id="UP000193719"/>
    </source>
</evidence>
<evidence type="ECO:0000313" key="2">
    <source>
        <dbReference type="EMBL" id="ORX44710.1"/>
    </source>
</evidence>